<dbReference type="InterPro" id="IPR036895">
    <property type="entry name" value="Uracil-DNA_glycosylase-like_sf"/>
</dbReference>
<sequence length="213" mass="24867">MGNQKLLNDVYEKYWGIISELRTRNPNLSAPILIKSPASYSAQKVKLMIVGQQTKGWGDGDIEELLRCYEDFNFGETYYSSPFWNVTRKIENALEIDNYAIVWSNLNRCDFNDDRPPYELELELRDVSALLLEEINILTPDIVIFFTGPNFDGHIENIFSGSRFESVDGFTKQELSRIVHEALPLYTFRTYHPRYLRLSGMEPRFVEYLENVN</sequence>
<dbReference type="Proteomes" id="UP000662770">
    <property type="component" value="Chromosome"/>
</dbReference>
<organism evidence="1 2">
    <name type="scientific">Shewanella avicenniae</name>
    <dbReference type="NCBI Taxonomy" id="2814294"/>
    <lineage>
        <taxon>Bacteria</taxon>
        <taxon>Pseudomonadati</taxon>
        <taxon>Pseudomonadota</taxon>
        <taxon>Gammaproteobacteria</taxon>
        <taxon>Alteromonadales</taxon>
        <taxon>Shewanellaceae</taxon>
        <taxon>Shewanella</taxon>
    </lineage>
</organism>
<dbReference type="Gene3D" id="3.40.470.10">
    <property type="entry name" value="Uracil-DNA glycosylase-like domain"/>
    <property type="match status" value="1"/>
</dbReference>
<evidence type="ECO:0000313" key="1">
    <source>
        <dbReference type="EMBL" id="QSX32500.1"/>
    </source>
</evidence>
<evidence type="ECO:0008006" key="3">
    <source>
        <dbReference type="Google" id="ProtNLM"/>
    </source>
</evidence>
<dbReference type="RefSeq" id="WP_207353743.1">
    <property type="nucleotide sequence ID" value="NZ_CP071503.1"/>
</dbReference>
<dbReference type="EMBL" id="CP071503">
    <property type="protein sequence ID" value="QSX32500.1"/>
    <property type="molecule type" value="Genomic_DNA"/>
</dbReference>
<evidence type="ECO:0000313" key="2">
    <source>
        <dbReference type="Proteomes" id="UP000662770"/>
    </source>
</evidence>
<keyword evidence="2" id="KW-1185">Reference proteome</keyword>
<reference evidence="1 2" key="1">
    <citation type="submission" date="2021-03" db="EMBL/GenBank/DDBJ databases">
        <title>Novel species identification of genus Shewanella.</title>
        <authorList>
            <person name="Liu G."/>
            <person name="Zhang Q."/>
        </authorList>
    </citation>
    <scope>NUCLEOTIDE SEQUENCE [LARGE SCALE GENOMIC DNA]</scope>
    <source>
        <strain evidence="1 2">FJAT-51800</strain>
    </source>
</reference>
<protein>
    <recommendedName>
        <fullName evidence="3">Uracil DNA glycosylase superfamily protein</fullName>
    </recommendedName>
</protein>
<accession>A0ABX7QND8</accession>
<proteinExistence type="predicted"/>
<gene>
    <name evidence="1" type="ORF">JYB87_12060</name>
</gene>
<name>A0ABX7QND8_9GAMM</name>